<protein>
    <recommendedName>
        <fullName evidence="4">Dipeptidylpeptidase IV N-terminal domain-containing protein</fullName>
    </recommendedName>
</protein>
<name>A0A1G2BJ99_9BACT</name>
<evidence type="ECO:0000313" key="2">
    <source>
        <dbReference type="EMBL" id="OGY89172.1"/>
    </source>
</evidence>
<dbReference type="InterPro" id="IPR011042">
    <property type="entry name" value="6-blade_b-propeller_TolB-like"/>
</dbReference>
<organism evidence="2 3">
    <name type="scientific">Candidatus Komeilibacteria bacterium RIFCSPHIGHO2_01_FULL_52_14</name>
    <dbReference type="NCBI Taxonomy" id="1798549"/>
    <lineage>
        <taxon>Bacteria</taxon>
        <taxon>Candidatus Komeiliibacteriota</taxon>
    </lineage>
</organism>
<keyword evidence="1" id="KW-0472">Membrane</keyword>
<keyword evidence="1" id="KW-0812">Transmembrane</keyword>
<dbReference type="Proteomes" id="UP000177817">
    <property type="component" value="Unassembled WGS sequence"/>
</dbReference>
<evidence type="ECO:0008006" key="4">
    <source>
        <dbReference type="Google" id="ProtNLM"/>
    </source>
</evidence>
<dbReference type="EMBL" id="MHKK01000040">
    <property type="protein sequence ID" value="OGY89172.1"/>
    <property type="molecule type" value="Genomic_DNA"/>
</dbReference>
<evidence type="ECO:0000256" key="1">
    <source>
        <dbReference type="SAM" id="Phobius"/>
    </source>
</evidence>
<keyword evidence="1" id="KW-1133">Transmembrane helix</keyword>
<comment type="caution">
    <text evidence="2">The sequence shown here is derived from an EMBL/GenBank/DDBJ whole genome shotgun (WGS) entry which is preliminary data.</text>
</comment>
<evidence type="ECO:0000313" key="3">
    <source>
        <dbReference type="Proteomes" id="UP000177817"/>
    </source>
</evidence>
<gene>
    <name evidence="2" type="ORF">A2677_02410</name>
</gene>
<accession>A0A1G2BJ99</accession>
<feature type="transmembrane region" description="Helical" evidence="1">
    <location>
        <begin position="7"/>
        <end position="27"/>
    </location>
</feature>
<proteinExistence type="predicted"/>
<dbReference type="Gene3D" id="2.120.10.30">
    <property type="entry name" value="TolB, C-terminal domain"/>
    <property type="match status" value="1"/>
</dbReference>
<sequence length="408" mass="44317">MDRKRILLIIGFIISVGVFGWLLYYFFFRALPGTVPTNGVNGNGTLPIPTNGNIGVIGNQSRNVNLPSFGNNIDITAPTDIARGGLTKVQDIITNPVENFVSNGSGTVFYNPSTAQFYRLADGKQTVLSDRKFTGVEKATWSKDQSKAILEFPDGSNVVYNFKTNTQITLPKEMTEFSFDGSGGSIAVKWIGDTKEDNWLMVGDADGSNFRLIEPLGDQSTNVQVGYSPDSQVVAVVRRPIDADRQEVLPIGALGQNFKSFTIEGLKFESAWAPAGNTLLYNISTAANNYNPELWLTSGSTATLGSSHLDLKLHTWASKCTFDATGNSVYCAEPTSLPTGTGLYPELADGIPDAFFRIDLRTGQKIPLALPVGSQLLYSAKSVQLSPDESQLYFVDSVTNQVHSIRLK</sequence>
<dbReference type="AlphaFoldDB" id="A0A1G2BJ99"/>
<reference evidence="2 3" key="1">
    <citation type="journal article" date="2016" name="Nat. Commun.">
        <title>Thousands of microbial genomes shed light on interconnected biogeochemical processes in an aquifer system.</title>
        <authorList>
            <person name="Anantharaman K."/>
            <person name="Brown C.T."/>
            <person name="Hug L.A."/>
            <person name="Sharon I."/>
            <person name="Castelle C.J."/>
            <person name="Probst A.J."/>
            <person name="Thomas B.C."/>
            <person name="Singh A."/>
            <person name="Wilkins M.J."/>
            <person name="Karaoz U."/>
            <person name="Brodie E.L."/>
            <person name="Williams K.H."/>
            <person name="Hubbard S.S."/>
            <person name="Banfield J.F."/>
        </authorList>
    </citation>
    <scope>NUCLEOTIDE SEQUENCE [LARGE SCALE GENOMIC DNA]</scope>
</reference>
<dbReference type="SUPFAM" id="SSF82171">
    <property type="entry name" value="DPP6 N-terminal domain-like"/>
    <property type="match status" value="1"/>
</dbReference>